<keyword evidence="3 6" id="KW-0949">S-adenosyl-L-methionine</keyword>
<evidence type="ECO:0000256" key="8">
    <source>
        <dbReference type="RuleBase" id="RU000417"/>
    </source>
</evidence>
<dbReference type="InterPro" id="IPR050390">
    <property type="entry name" value="C5-Methyltransferase"/>
</dbReference>
<dbReference type="GO" id="GO:0009307">
    <property type="term" value="P:DNA restriction-modification system"/>
    <property type="evidence" value="ECO:0007669"/>
    <property type="project" value="UniProtKB-KW"/>
</dbReference>
<dbReference type="InterPro" id="IPR001525">
    <property type="entry name" value="C5_MeTfrase"/>
</dbReference>
<evidence type="ECO:0000256" key="2">
    <source>
        <dbReference type="ARBA" id="ARBA00022679"/>
    </source>
</evidence>
<feature type="region of interest" description="Disordered" evidence="9">
    <location>
        <begin position="253"/>
        <end position="291"/>
    </location>
</feature>
<evidence type="ECO:0000256" key="1">
    <source>
        <dbReference type="ARBA" id="ARBA00022603"/>
    </source>
</evidence>
<dbReference type="InterPro" id="IPR029063">
    <property type="entry name" value="SAM-dependent_MTases_sf"/>
</dbReference>
<dbReference type="Gene3D" id="3.90.120.10">
    <property type="entry name" value="DNA Methylase, subunit A, domain 2"/>
    <property type="match status" value="1"/>
</dbReference>
<dbReference type="SUPFAM" id="SSF53335">
    <property type="entry name" value="S-adenosyl-L-methionine-dependent methyltransferases"/>
    <property type="match status" value="1"/>
</dbReference>
<dbReference type="GO" id="GO:0032259">
    <property type="term" value="P:methylation"/>
    <property type="evidence" value="ECO:0007669"/>
    <property type="project" value="UniProtKB-KW"/>
</dbReference>
<dbReference type="NCBIfam" id="TIGR00675">
    <property type="entry name" value="dcm"/>
    <property type="match status" value="1"/>
</dbReference>
<dbReference type="GO" id="GO:0003677">
    <property type="term" value="F:DNA binding"/>
    <property type="evidence" value="ECO:0007669"/>
    <property type="project" value="TreeGrafter"/>
</dbReference>
<dbReference type="InterPro" id="IPR018117">
    <property type="entry name" value="C5_DNA_meth_AS"/>
</dbReference>
<dbReference type="GO" id="GO:0044027">
    <property type="term" value="P:negative regulation of gene expression via chromosomal CpG island methylation"/>
    <property type="evidence" value="ECO:0007669"/>
    <property type="project" value="TreeGrafter"/>
</dbReference>
<sequence>MENAGFTPVFVNELNKDALATYLANRHHDVGGKPFADQKHLHCNDANDLQGDRLERMVSDLSALGIEFPTLIETQSNSKPRVERGTLDLLAGGPPCQGYSGIGHRRSYSVDKKDLPSNQLYGRMAQIIRRLRPRIFLFENVRGLLNSKWTREGNELIWPDVLREFQDIPGYQVRFTLVRASDYGVPQNRPRVLLVGIRDDIVEKSFSVDLGGDQLDAVQCGFLPKPNPSEAPDLEELLSDLVDLDAQHRLETQDFKSSKFQTTEYPRPPQTAIQQKLRQPPPVHEERSNQLTDHEYSKHALRIVQKFKHMIEHGEIPAHARTKKFAQKVLPATWGNGRPTITATSMPDDYVHYSQSRVLTVREWARLQLFPDWYRFEGKRTTGGIRRAGNPREGLFDREVPKYTQIGNAVPVGLAERVGNNFKYIIEGALNNVRKK</sequence>
<dbReference type="AlphaFoldDB" id="A0AAV5NG89"/>
<feature type="active site" evidence="6">
    <location>
        <position position="96"/>
    </location>
</feature>
<protein>
    <recommendedName>
        <fullName evidence="8">Cytosine-specific methyltransferase</fullName>
        <ecNumber evidence="8">2.1.1.37</ecNumber>
    </recommendedName>
</protein>
<dbReference type="PROSITE" id="PS51679">
    <property type="entry name" value="SAM_MT_C5"/>
    <property type="match status" value="1"/>
</dbReference>
<accession>A0AAV5NG89</accession>
<evidence type="ECO:0000256" key="4">
    <source>
        <dbReference type="ARBA" id="ARBA00022747"/>
    </source>
</evidence>
<dbReference type="GO" id="GO:0003886">
    <property type="term" value="F:DNA (cytosine-5-)-methyltransferase activity"/>
    <property type="evidence" value="ECO:0007669"/>
    <property type="project" value="UniProtKB-EC"/>
</dbReference>
<evidence type="ECO:0000256" key="5">
    <source>
        <dbReference type="ARBA" id="ARBA00047422"/>
    </source>
</evidence>
<dbReference type="Pfam" id="PF00145">
    <property type="entry name" value="DNA_methylase"/>
    <property type="match status" value="1"/>
</dbReference>
<keyword evidence="1 6" id="KW-0489">Methyltransferase</keyword>
<reference evidence="11" key="1">
    <citation type="journal article" date="2019" name="Int. J. Syst. Evol. Microbiol.">
        <title>The Global Catalogue of Microorganisms (GCM) 10K type strain sequencing project: providing services to taxonomists for standard genome sequencing and annotation.</title>
        <authorList>
            <consortium name="The Broad Institute Genomics Platform"/>
            <consortium name="The Broad Institute Genome Sequencing Center for Infectious Disease"/>
            <person name="Wu L."/>
            <person name="Ma J."/>
        </authorList>
    </citation>
    <scope>NUCLEOTIDE SEQUENCE [LARGE SCALE GENOMIC DNA]</scope>
    <source>
        <strain evidence="11">NBRC 3267</strain>
    </source>
</reference>
<keyword evidence="4" id="KW-0680">Restriction system</keyword>
<dbReference type="PANTHER" id="PTHR10629:SF52">
    <property type="entry name" value="DNA (CYTOSINE-5)-METHYLTRANSFERASE 1"/>
    <property type="match status" value="1"/>
</dbReference>
<dbReference type="PROSITE" id="PS00094">
    <property type="entry name" value="C5_MTASE_1"/>
    <property type="match status" value="1"/>
</dbReference>
<comment type="catalytic activity">
    <reaction evidence="5 8">
        <text>a 2'-deoxycytidine in DNA + S-adenosyl-L-methionine = a 5-methyl-2'-deoxycytidine in DNA + S-adenosyl-L-homocysteine + H(+)</text>
        <dbReference type="Rhea" id="RHEA:13681"/>
        <dbReference type="Rhea" id="RHEA-COMP:11369"/>
        <dbReference type="Rhea" id="RHEA-COMP:11370"/>
        <dbReference type="ChEBI" id="CHEBI:15378"/>
        <dbReference type="ChEBI" id="CHEBI:57856"/>
        <dbReference type="ChEBI" id="CHEBI:59789"/>
        <dbReference type="ChEBI" id="CHEBI:85452"/>
        <dbReference type="ChEBI" id="CHEBI:85454"/>
        <dbReference type="EC" id="2.1.1.37"/>
    </reaction>
</comment>
<organism evidence="10 11">
    <name type="scientific">Gluconobacter cerinus</name>
    <dbReference type="NCBI Taxonomy" id="38307"/>
    <lineage>
        <taxon>Bacteria</taxon>
        <taxon>Pseudomonadati</taxon>
        <taxon>Pseudomonadota</taxon>
        <taxon>Alphaproteobacteria</taxon>
        <taxon>Acetobacterales</taxon>
        <taxon>Acetobacteraceae</taxon>
        <taxon>Gluconobacter</taxon>
    </lineage>
</organism>
<gene>
    <name evidence="10" type="ORF">GCM10007867_18090</name>
</gene>
<keyword evidence="2 6" id="KW-0808">Transferase</keyword>
<evidence type="ECO:0000256" key="3">
    <source>
        <dbReference type="ARBA" id="ARBA00022691"/>
    </source>
</evidence>
<comment type="similarity">
    <text evidence="6 7">Belongs to the class I-like SAM-binding methyltransferase superfamily. C5-methyltransferase family.</text>
</comment>
<evidence type="ECO:0000313" key="11">
    <source>
        <dbReference type="Proteomes" id="UP001156614"/>
    </source>
</evidence>
<evidence type="ECO:0000256" key="6">
    <source>
        <dbReference type="PROSITE-ProRule" id="PRU01016"/>
    </source>
</evidence>
<name>A0AAV5NG89_9PROT</name>
<evidence type="ECO:0000313" key="10">
    <source>
        <dbReference type="EMBL" id="GLQ62964.1"/>
    </source>
</evidence>
<evidence type="ECO:0000256" key="9">
    <source>
        <dbReference type="SAM" id="MobiDB-lite"/>
    </source>
</evidence>
<dbReference type="Gene3D" id="3.40.50.150">
    <property type="entry name" value="Vaccinia Virus protein VP39"/>
    <property type="match status" value="1"/>
</dbReference>
<keyword evidence="11" id="KW-1185">Reference proteome</keyword>
<dbReference type="PRINTS" id="PR00105">
    <property type="entry name" value="C5METTRFRASE"/>
</dbReference>
<dbReference type="EMBL" id="BSNU01000003">
    <property type="protein sequence ID" value="GLQ62964.1"/>
    <property type="molecule type" value="Genomic_DNA"/>
</dbReference>
<proteinExistence type="inferred from homology"/>
<evidence type="ECO:0000256" key="7">
    <source>
        <dbReference type="RuleBase" id="RU000416"/>
    </source>
</evidence>
<comment type="caution">
    <text evidence="10">The sequence shown here is derived from an EMBL/GenBank/DDBJ whole genome shotgun (WGS) entry which is preliminary data.</text>
</comment>
<dbReference type="Proteomes" id="UP001156614">
    <property type="component" value="Unassembled WGS sequence"/>
</dbReference>
<dbReference type="EC" id="2.1.1.37" evidence="8"/>
<dbReference type="PANTHER" id="PTHR10629">
    <property type="entry name" value="CYTOSINE-SPECIFIC METHYLTRANSFERASE"/>
    <property type="match status" value="1"/>
</dbReference>